<dbReference type="NCBIfam" id="NF010624">
    <property type="entry name" value="PRK14017.1"/>
    <property type="match status" value="1"/>
</dbReference>
<dbReference type="InterPro" id="IPR029017">
    <property type="entry name" value="Enolase-like_N"/>
</dbReference>
<dbReference type="Pfam" id="PF13378">
    <property type="entry name" value="MR_MLE_C"/>
    <property type="match status" value="1"/>
</dbReference>
<name>A0A6B0YX79_9CHLR</name>
<dbReference type="GO" id="GO:0008869">
    <property type="term" value="F:galactonate dehydratase activity"/>
    <property type="evidence" value="ECO:0007669"/>
    <property type="project" value="UniProtKB-EC"/>
</dbReference>
<sequence>MKITDVTAYPVWAGHRNFLFVVVDTDEGIFGVGESGLTSREKAVIGAVEHFKEILVGQDPFRIEHIWQWLFRGGFFPAQRVLSSAISAIDIALWDIKGKALGVPVYELLGGRVRDKVVCYPHNHVHALEVEPLVESCLETKEQGWKFVRWGLPQDGDILEPRQAVRAALRQFEAVRDAVGDEIDICFDVHTRLDLPDVVWLCREVEQYAPFFIEDPLRCENPDSFKTLRPRTHVPIAAGEQFSSKWEFRQLIEEEWIDYARVDMCIAGGFTETRKIAGWCETHYIKLVVHNPLGPVSSAACLQMNMATPNFGVQEQPRKPAEILPDIVPVQHHWDDGYLTPTELPGLGIEFDREAAARQPSKWRETPQVRRLDGSFTNW</sequence>
<dbReference type="InterPro" id="IPR029065">
    <property type="entry name" value="Enolase_C-like"/>
</dbReference>
<dbReference type="Gene3D" id="3.30.390.10">
    <property type="entry name" value="Enolase-like, N-terminal domain"/>
    <property type="match status" value="1"/>
</dbReference>
<organism evidence="2">
    <name type="scientific">Caldilineaceae bacterium SB0664_bin_27</name>
    <dbReference type="NCBI Taxonomy" id="2605260"/>
    <lineage>
        <taxon>Bacteria</taxon>
        <taxon>Bacillati</taxon>
        <taxon>Chloroflexota</taxon>
        <taxon>Caldilineae</taxon>
        <taxon>Caldilineales</taxon>
        <taxon>Caldilineaceae</taxon>
    </lineage>
</organism>
<dbReference type="SFLD" id="SFLDG00179">
    <property type="entry name" value="mandelate_racemase"/>
    <property type="match status" value="1"/>
</dbReference>
<feature type="domain" description="Mandelate racemase/muconate lactonizing enzyme C-terminal" evidence="1">
    <location>
        <begin position="130"/>
        <end position="235"/>
    </location>
</feature>
<dbReference type="InterPro" id="IPR013342">
    <property type="entry name" value="Mandelate_racemase_C"/>
</dbReference>
<comment type="caution">
    <text evidence="2">The sequence shown here is derived from an EMBL/GenBank/DDBJ whole genome shotgun (WGS) entry which is preliminary data.</text>
</comment>
<dbReference type="Pfam" id="PF02746">
    <property type="entry name" value="MR_MLE_N"/>
    <property type="match status" value="1"/>
</dbReference>
<protein>
    <submittedName>
        <fullName evidence="2">Galactonate dehydratase</fullName>
        <ecNumber evidence="2">4.2.1.6</ecNumber>
    </submittedName>
</protein>
<dbReference type="SUPFAM" id="SSF51604">
    <property type="entry name" value="Enolase C-terminal domain-like"/>
    <property type="match status" value="1"/>
</dbReference>
<dbReference type="CDD" id="cd03316">
    <property type="entry name" value="MR_like"/>
    <property type="match status" value="1"/>
</dbReference>
<keyword evidence="2" id="KW-0456">Lyase</keyword>
<reference evidence="2" key="1">
    <citation type="submission" date="2019-09" db="EMBL/GenBank/DDBJ databases">
        <title>Characterisation of the sponge microbiome using genome-centric metagenomics.</title>
        <authorList>
            <person name="Engelberts J.P."/>
            <person name="Robbins S.J."/>
            <person name="De Goeij J.M."/>
            <person name="Aranda M."/>
            <person name="Bell S.C."/>
            <person name="Webster N.S."/>
        </authorList>
    </citation>
    <scope>NUCLEOTIDE SEQUENCE</scope>
    <source>
        <strain evidence="2">SB0664_bin_27</strain>
    </source>
</reference>
<dbReference type="SFLD" id="SFLDS00001">
    <property type="entry name" value="Enolase"/>
    <property type="match status" value="1"/>
</dbReference>
<gene>
    <name evidence="2" type="primary">dgoD</name>
    <name evidence="2" type="ORF">F4Y42_19710</name>
</gene>
<dbReference type="InterPro" id="IPR034593">
    <property type="entry name" value="DgoD-like"/>
</dbReference>
<proteinExistence type="predicted"/>
<dbReference type="InterPro" id="IPR013341">
    <property type="entry name" value="Mandelate_racemase_N_dom"/>
</dbReference>
<dbReference type="EMBL" id="VXRG01000167">
    <property type="protein sequence ID" value="MXY95670.1"/>
    <property type="molecule type" value="Genomic_DNA"/>
</dbReference>
<dbReference type="SUPFAM" id="SSF54826">
    <property type="entry name" value="Enolase N-terminal domain-like"/>
    <property type="match status" value="1"/>
</dbReference>
<dbReference type="InterPro" id="IPR036849">
    <property type="entry name" value="Enolase-like_C_sf"/>
</dbReference>
<dbReference type="SMART" id="SM00922">
    <property type="entry name" value="MR_MLE"/>
    <property type="match status" value="1"/>
</dbReference>
<dbReference type="AlphaFoldDB" id="A0A6B0YX79"/>
<dbReference type="PANTHER" id="PTHR48080">
    <property type="entry name" value="D-GALACTONATE DEHYDRATASE-RELATED"/>
    <property type="match status" value="1"/>
</dbReference>
<dbReference type="InterPro" id="IPR018110">
    <property type="entry name" value="Mandel_Rmase/mucon_lact_enz_CS"/>
</dbReference>
<dbReference type="EC" id="4.2.1.6" evidence="2"/>
<evidence type="ECO:0000313" key="2">
    <source>
        <dbReference type="EMBL" id="MXY95670.1"/>
    </source>
</evidence>
<dbReference type="GO" id="GO:0009063">
    <property type="term" value="P:amino acid catabolic process"/>
    <property type="evidence" value="ECO:0007669"/>
    <property type="project" value="InterPro"/>
</dbReference>
<accession>A0A6B0YX79</accession>
<dbReference type="GO" id="GO:0000287">
    <property type="term" value="F:magnesium ion binding"/>
    <property type="evidence" value="ECO:0007669"/>
    <property type="project" value="UniProtKB-ARBA"/>
</dbReference>
<dbReference type="Gene3D" id="3.20.20.120">
    <property type="entry name" value="Enolase-like C-terminal domain"/>
    <property type="match status" value="1"/>
</dbReference>
<dbReference type="PANTHER" id="PTHR48080:SF6">
    <property type="entry name" value="STARVATION-SENSING PROTEIN RSPA"/>
    <property type="match status" value="1"/>
</dbReference>
<dbReference type="PROSITE" id="PS00908">
    <property type="entry name" value="MR_MLE_1"/>
    <property type="match status" value="1"/>
</dbReference>
<evidence type="ECO:0000259" key="1">
    <source>
        <dbReference type="SMART" id="SM00922"/>
    </source>
</evidence>